<dbReference type="EMBL" id="JACRSV010000002">
    <property type="protein sequence ID" value="MBC8560091.1"/>
    <property type="molecule type" value="Genomic_DNA"/>
</dbReference>
<feature type="transmembrane region" description="Helical" evidence="6">
    <location>
        <begin position="756"/>
        <end position="777"/>
    </location>
</feature>
<feature type="transmembrane region" description="Helical" evidence="6">
    <location>
        <begin position="672"/>
        <end position="692"/>
    </location>
</feature>
<evidence type="ECO:0000313" key="8">
    <source>
        <dbReference type="EMBL" id="MBC8560091.1"/>
    </source>
</evidence>
<feature type="transmembrane region" description="Helical" evidence="6">
    <location>
        <begin position="225"/>
        <end position="243"/>
    </location>
</feature>
<keyword evidence="9" id="KW-1185">Reference proteome</keyword>
<dbReference type="SUPFAM" id="SSF81665">
    <property type="entry name" value="Calcium ATPase, transmembrane domain M"/>
    <property type="match status" value="1"/>
</dbReference>
<dbReference type="InterPro" id="IPR008250">
    <property type="entry name" value="ATPase_P-typ_transduc_dom_A_sf"/>
</dbReference>
<dbReference type="CDD" id="cd02609">
    <property type="entry name" value="P-type_ATPase"/>
    <property type="match status" value="1"/>
</dbReference>
<evidence type="ECO:0000256" key="2">
    <source>
        <dbReference type="ARBA" id="ARBA00022692"/>
    </source>
</evidence>
<keyword evidence="4 6" id="KW-1133">Transmembrane helix</keyword>
<evidence type="ECO:0000313" key="9">
    <source>
        <dbReference type="Proteomes" id="UP000610760"/>
    </source>
</evidence>
<organism evidence="8 9">
    <name type="scientific">Fumia xinanensis</name>
    <dbReference type="NCBI Taxonomy" id="2763659"/>
    <lineage>
        <taxon>Bacteria</taxon>
        <taxon>Bacillati</taxon>
        <taxon>Bacillota</taxon>
        <taxon>Clostridia</taxon>
        <taxon>Eubacteriales</taxon>
        <taxon>Oscillospiraceae</taxon>
        <taxon>Fumia</taxon>
    </lineage>
</organism>
<dbReference type="Gene3D" id="3.40.1110.10">
    <property type="entry name" value="Calcium-transporting ATPase, cytoplasmic domain N"/>
    <property type="match status" value="1"/>
</dbReference>
<dbReference type="GO" id="GO:0016020">
    <property type="term" value="C:membrane"/>
    <property type="evidence" value="ECO:0007669"/>
    <property type="project" value="UniProtKB-SubCell"/>
</dbReference>
<comment type="subcellular location">
    <subcellularLocation>
        <location evidence="1">Membrane</location>
        <topology evidence="1">Multi-pass membrane protein</topology>
    </subcellularLocation>
</comment>
<dbReference type="AlphaFoldDB" id="A0A926E2I3"/>
<dbReference type="Pfam" id="PF00702">
    <property type="entry name" value="Hydrolase"/>
    <property type="match status" value="1"/>
</dbReference>
<proteinExistence type="predicted"/>
<name>A0A926E2I3_9FIRM</name>
<dbReference type="NCBIfam" id="TIGR01494">
    <property type="entry name" value="ATPase_P-type"/>
    <property type="match status" value="2"/>
</dbReference>
<dbReference type="InterPro" id="IPR023299">
    <property type="entry name" value="ATPase_P-typ_cyto_dom_N"/>
</dbReference>
<feature type="transmembrane region" description="Helical" evidence="6">
    <location>
        <begin position="80"/>
        <end position="97"/>
    </location>
</feature>
<keyword evidence="3" id="KW-1278">Translocase</keyword>
<dbReference type="PRINTS" id="PR00119">
    <property type="entry name" value="CATATPASE"/>
</dbReference>
<feature type="transmembrane region" description="Helical" evidence="6">
    <location>
        <begin position="55"/>
        <end position="74"/>
    </location>
</feature>
<feature type="transmembrane region" description="Helical" evidence="6">
    <location>
        <begin position="255"/>
        <end position="284"/>
    </location>
</feature>
<keyword evidence="5 6" id="KW-0472">Membrane</keyword>
<dbReference type="SFLD" id="SFLDS00003">
    <property type="entry name" value="Haloacid_Dehalogenase"/>
    <property type="match status" value="1"/>
</dbReference>
<dbReference type="InterPro" id="IPR044492">
    <property type="entry name" value="P_typ_ATPase_HD_dom"/>
</dbReference>
<reference evidence="8" key="1">
    <citation type="submission" date="2020-08" db="EMBL/GenBank/DDBJ databases">
        <title>Genome public.</title>
        <authorList>
            <person name="Liu C."/>
            <person name="Sun Q."/>
        </authorList>
    </citation>
    <scope>NUCLEOTIDE SEQUENCE</scope>
    <source>
        <strain evidence="8">NSJ-33</strain>
    </source>
</reference>
<dbReference type="PROSITE" id="PS00154">
    <property type="entry name" value="ATPASE_E1_E2"/>
    <property type="match status" value="1"/>
</dbReference>
<evidence type="ECO:0000256" key="6">
    <source>
        <dbReference type="SAM" id="Phobius"/>
    </source>
</evidence>
<dbReference type="Gene3D" id="1.20.1110.10">
    <property type="entry name" value="Calcium-transporting ATPase, transmembrane domain"/>
    <property type="match status" value="1"/>
</dbReference>
<feature type="transmembrane region" description="Helical" evidence="6">
    <location>
        <begin position="728"/>
        <end position="750"/>
    </location>
</feature>
<accession>A0A926E2I3</accession>
<evidence type="ECO:0000259" key="7">
    <source>
        <dbReference type="Pfam" id="PF00122"/>
    </source>
</evidence>
<dbReference type="GO" id="GO:0016887">
    <property type="term" value="F:ATP hydrolysis activity"/>
    <property type="evidence" value="ECO:0007669"/>
    <property type="project" value="InterPro"/>
</dbReference>
<dbReference type="InterPro" id="IPR023214">
    <property type="entry name" value="HAD_sf"/>
</dbReference>
<dbReference type="SFLD" id="SFLDF00027">
    <property type="entry name" value="p-type_atpase"/>
    <property type="match status" value="1"/>
</dbReference>
<feature type="domain" description="P-type ATPase A" evidence="7">
    <location>
        <begin position="110"/>
        <end position="206"/>
    </location>
</feature>
<dbReference type="Proteomes" id="UP000610760">
    <property type="component" value="Unassembled WGS sequence"/>
</dbReference>
<gene>
    <name evidence="8" type="ORF">H8710_08430</name>
</gene>
<dbReference type="SUPFAM" id="SSF81653">
    <property type="entry name" value="Calcium ATPase, transduction domain A"/>
    <property type="match status" value="1"/>
</dbReference>
<evidence type="ECO:0000256" key="5">
    <source>
        <dbReference type="ARBA" id="ARBA00023136"/>
    </source>
</evidence>
<dbReference type="SUPFAM" id="SSF56784">
    <property type="entry name" value="HAD-like"/>
    <property type="match status" value="1"/>
</dbReference>
<dbReference type="InterPro" id="IPR001757">
    <property type="entry name" value="P_typ_ATPase"/>
</dbReference>
<dbReference type="InterPro" id="IPR059000">
    <property type="entry name" value="ATPase_P-type_domA"/>
</dbReference>
<evidence type="ECO:0000256" key="1">
    <source>
        <dbReference type="ARBA" id="ARBA00004141"/>
    </source>
</evidence>
<sequence length="791" mass="86008">MGKESAEAKNIKRYHPAPDEGLSPALVQQRMIEGLNNVDCTVATRSVGRIVRDNVCTLFNLINVILAAAVLAVGSYKNCLFMGVVLCNLAIGIFQELRAKRTVDKLSLLSSVKAHVIRGGMPVEIPVDGVVLDDVLALKSGGQVVTDCVVLSGECEVNESFVTGESEPILKHPGDLLLAGSFVVSGECKARAEHVGDENYISTISKGAKQFKKVRSEIMETLKKIIRFVSVIIIPVGGLLFWGQMRLPDNSFNDAVVQTVAALIGMIPEGLMLLTSTVLAVSVIRLSSHKVLVQELYCIEALARVDTLCLDKTGTLTEGTMEVSKVISWGNYPVREAEEALRALCRALPDRNATFEAIAKKYGEKSDWKLTKAVPFSSKTKWSGASFEGKGTYVIGAGEFLFPEMAAGLKSELDRYAKEGRVLLLARSESRFRERGLPEGLKPVAFVLIQDVIRPEAEETLRYFMEQGVDVKVISGDNPLTVSQIAKRTGLKNWDQWVDLSACKTDEEVKAAAARYTVFGRVLPDQKKLLIKALKEAGHTVAMTGDGINDVLALKEADCSIAMASGSDAARNVSQLVLLNSNFDSMPRVVGEGRRSINNIQRSASLFLTKTMYATMLALLFLFIQMPYPFMPIQLTLISAVTIGIPAFILALEPNRARIEGNFLRNILMKAVPGGVTIVMNIVLTVFIGWKLDFPVEMISTICVLLTGFAGLLLILRLCMPFTQIRKILLGFLCALFAGCVVFLPELFSLVPLSGAGWALTGGLALLAAVVLNLLIWGMGKRFGKGRSVGK</sequence>
<protein>
    <submittedName>
        <fullName evidence="8">Cation-translocating P-type ATPase</fullName>
    </submittedName>
</protein>
<dbReference type="GO" id="GO:0005524">
    <property type="term" value="F:ATP binding"/>
    <property type="evidence" value="ECO:0007669"/>
    <property type="project" value="InterPro"/>
</dbReference>
<dbReference type="InterPro" id="IPR036412">
    <property type="entry name" value="HAD-like_sf"/>
</dbReference>
<feature type="transmembrane region" description="Helical" evidence="6">
    <location>
        <begin position="630"/>
        <end position="652"/>
    </location>
</feature>
<dbReference type="InterPro" id="IPR023298">
    <property type="entry name" value="ATPase_P-typ_TM_dom_sf"/>
</dbReference>
<dbReference type="SFLD" id="SFLDG00002">
    <property type="entry name" value="C1.7:_P-type_atpase_like"/>
    <property type="match status" value="1"/>
</dbReference>
<feature type="transmembrane region" description="Helical" evidence="6">
    <location>
        <begin position="604"/>
        <end position="624"/>
    </location>
</feature>
<dbReference type="PANTHER" id="PTHR42861">
    <property type="entry name" value="CALCIUM-TRANSPORTING ATPASE"/>
    <property type="match status" value="1"/>
</dbReference>
<evidence type="ECO:0000256" key="3">
    <source>
        <dbReference type="ARBA" id="ARBA00022967"/>
    </source>
</evidence>
<keyword evidence="2 6" id="KW-0812">Transmembrane</keyword>
<dbReference type="Pfam" id="PF00122">
    <property type="entry name" value="E1-E2_ATPase"/>
    <property type="match status" value="1"/>
</dbReference>
<dbReference type="InterPro" id="IPR018303">
    <property type="entry name" value="ATPase_P-typ_P_site"/>
</dbReference>
<dbReference type="RefSeq" id="WP_249295046.1">
    <property type="nucleotide sequence ID" value="NZ_JACRSV010000002.1"/>
</dbReference>
<comment type="caution">
    <text evidence="8">The sequence shown here is derived from an EMBL/GenBank/DDBJ whole genome shotgun (WGS) entry which is preliminary data.</text>
</comment>
<dbReference type="Gene3D" id="3.40.50.1000">
    <property type="entry name" value="HAD superfamily/HAD-like"/>
    <property type="match status" value="1"/>
</dbReference>
<evidence type="ECO:0000256" key="4">
    <source>
        <dbReference type="ARBA" id="ARBA00022989"/>
    </source>
</evidence>
<feature type="transmembrane region" description="Helical" evidence="6">
    <location>
        <begin position="698"/>
        <end position="716"/>
    </location>
</feature>
<dbReference type="Gene3D" id="2.70.150.10">
    <property type="entry name" value="Calcium-transporting ATPase, cytoplasmic transduction domain A"/>
    <property type="match status" value="1"/>
</dbReference>